<sequence>MMIRFSTSPVTPHTVGRKPLRLRFLVMPFCMALLGSYLTYHALQGDRGYFAWGELSKQRAEKETELQAIQSANAELLARIDLLSGPTPDPDYLDERVRDVLGFSAVDETVILIPKAD</sequence>
<proteinExistence type="predicted"/>
<dbReference type="InterPro" id="IPR007060">
    <property type="entry name" value="FtsL/DivIC"/>
</dbReference>
<accession>A0A368DZP7</accession>
<feature type="transmembrane region" description="Helical" evidence="1">
    <location>
        <begin position="20"/>
        <end position="40"/>
    </location>
</feature>
<comment type="caution">
    <text evidence="2">The sequence shown here is derived from an EMBL/GenBank/DDBJ whole genome shotgun (WGS) entry which is preliminary data.</text>
</comment>
<keyword evidence="1" id="KW-0812">Transmembrane</keyword>
<gene>
    <name evidence="2" type="ORF">DBW69_05135</name>
</gene>
<protein>
    <submittedName>
        <fullName evidence="2">Septum formation initiator family protein</fullName>
    </submittedName>
</protein>
<evidence type="ECO:0000256" key="1">
    <source>
        <dbReference type="SAM" id="Phobius"/>
    </source>
</evidence>
<organism evidence="2 3">
    <name type="scientific">PS1 clade bacterium</name>
    <dbReference type="NCBI Taxonomy" id="2175152"/>
    <lineage>
        <taxon>Bacteria</taxon>
        <taxon>Pseudomonadati</taxon>
        <taxon>Pseudomonadota</taxon>
        <taxon>Alphaproteobacteria</taxon>
        <taxon>PS1 clade</taxon>
    </lineage>
</organism>
<dbReference type="AlphaFoldDB" id="A0A368DZP7"/>
<dbReference type="Pfam" id="PF04977">
    <property type="entry name" value="DivIC"/>
    <property type="match status" value="1"/>
</dbReference>
<dbReference type="Proteomes" id="UP000252132">
    <property type="component" value="Unassembled WGS sequence"/>
</dbReference>
<name>A0A368DZP7_9PROT</name>
<dbReference type="EMBL" id="QOQF01000019">
    <property type="protein sequence ID" value="RCL76671.1"/>
    <property type="molecule type" value="Genomic_DNA"/>
</dbReference>
<keyword evidence="1" id="KW-1133">Transmembrane helix</keyword>
<evidence type="ECO:0000313" key="2">
    <source>
        <dbReference type="EMBL" id="RCL76671.1"/>
    </source>
</evidence>
<evidence type="ECO:0000313" key="3">
    <source>
        <dbReference type="Proteomes" id="UP000252132"/>
    </source>
</evidence>
<reference evidence="2 3" key="1">
    <citation type="journal article" date="2018" name="Microbiome">
        <title>Fine metagenomic profile of the Mediterranean stratified and mixed water columns revealed by assembly and recruitment.</title>
        <authorList>
            <person name="Haro-Moreno J.M."/>
            <person name="Lopez-Perez M."/>
            <person name="De La Torre J.R."/>
            <person name="Picazo A."/>
            <person name="Camacho A."/>
            <person name="Rodriguez-Valera F."/>
        </authorList>
    </citation>
    <scope>NUCLEOTIDE SEQUENCE [LARGE SCALE GENOMIC DNA]</scope>
    <source>
        <strain evidence="2">MED-G55</strain>
    </source>
</reference>
<keyword evidence="1" id="KW-0472">Membrane</keyword>